<name>A0A0G0FAB2_9BACT</name>
<dbReference type="PROSITE" id="PS00018">
    <property type="entry name" value="EF_HAND_1"/>
    <property type="match status" value="2"/>
</dbReference>
<dbReference type="InterPro" id="IPR002048">
    <property type="entry name" value="EF_hand_dom"/>
</dbReference>
<feature type="domain" description="Dockerin" evidence="3">
    <location>
        <begin position="59"/>
        <end position="120"/>
    </location>
</feature>
<reference evidence="4 5" key="1">
    <citation type="journal article" date="2015" name="Nature">
        <title>rRNA introns, odd ribosomes, and small enigmatic genomes across a large radiation of phyla.</title>
        <authorList>
            <person name="Brown C.T."/>
            <person name="Hug L.A."/>
            <person name="Thomas B.C."/>
            <person name="Sharon I."/>
            <person name="Castelle C.J."/>
            <person name="Singh A."/>
            <person name="Wilkins M.J."/>
            <person name="Williams K.H."/>
            <person name="Banfield J.F."/>
        </authorList>
    </citation>
    <scope>NUCLEOTIDE SEQUENCE [LARGE SCALE GENOMIC DNA]</scope>
</reference>
<protein>
    <recommendedName>
        <fullName evidence="6">Dockerin domain-containing protein</fullName>
    </recommendedName>
</protein>
<feature type="transmembrane region" description="Helical" evidence="1">
    <location>
        <begin position="12"/>
        <end position="30"/>
    </location>
</feature>
<organism evidence="4 5">
    <name type="scientific">Candidatus Daviesbacteria bacterium GW2011_GWA1_36_8</name>
    <dbReference type="NCBI Taxonomy" id="1618417"/>
    <lineage>
        <taxon>Bacteria</taxon>
        <taxon>Candidatus Daviesiibacteriota</taxon>
    </lineage>
</organism>
<proteinExistence type="predicted"/>
<dbReference type="InterPro" id="IPR002105">
    <property type="entry name" value="Dockerin_1_rpt"/>
</dbReference>
<dbReference type="InterPro" id="IPR016134">
    <property type="entry name" value="Dockerin_dom"/>
</dbReference>
<dbReference type="InterPro" id="IPR036439">
    <property type="entry name" value="Dockerin_dom_sf"/>
</dbReference>
<dbReference type="InterPro" id="IPR011992">
    <property type="entry name" value="EF-hand-dom_pair"/>
</dbReference>
<evidence type="ECO:0000313" key="4">
    <source>
        <dbReference type="EMBL" id="KKQ16103.1"/>
    </source>
</evidence>
<dbReference type="PROSITE" id="PS50222">
    <property type="entry name" value="EF_HAND_2"/>
    <property type="match status" value="1"/>
</dbReference>
<sequence length="357" mass="38354">MPKLGQTGVAHIALIILLLAGIILGVFLVSQRTNILPHAQEANQIDEQENTDEEEASLPYYRVGDVNGDGKLTEEDIVELKKYLDLDIASIQKADADGDGKITLNDYNILTEWVKNGYPGPSCKPRPACLDANPACYIVQSEDMCPPATKCTDNSQCSANQVCDFNSSDCPRNERYCPPGGDCPQPLCYGKCTEKSTKSTPTPISFTCGGIQGTSCPEGYTCIYPTPNYPDAAGKCTLSPKSTPTTSACPGAVQLCPVGYELQSNVRGDSSSCPEFVCVPISTDNPPATPTPTNSPPPGLLVFKEGDVNGDGSVNFRDALEIFGNLGKNECGNKYDVNKDCRVNTRDIQLIIQNYGR</sequence>
<dbReference type="Pfam" id="PF00404">
    <property type="entry name" value="Dockerin_1"/>
    <property type="match status" value="2"/>
</dbReference>
<dbReference type="PROSITE" id="PS51766">
    <property type="entry name" value="DOCKERIN"/>
    <property type="match status" value="2"/>
</dbReference>
<evidence type="ECO:0000259" key="2">
    <source>
        <dbReference type="PROSITE" id="PS50222"/>
    </source>
</evidence>
<dbReference type="EMBL" id="LBSJ01000005">
    <property type="protein sequence ID" value="KKQ16103.1"/>
    <property type="molecule type" value="Genomic_DNA"/>
</dbReference>
<gene>
    <name evidence="4" type="ORF">US28_C0005G0018</name>
</gene>
<evidence type="ECO:0000313" key="5">
    <source>
        <dbReference type="Proteomes" id="UP000034448"/>
    </source>
</evidence>
<dbReference type="InterPro" id="IPR018247">
    <property type="entry name" value="EF_Hand_1_Ca_BS"/>
</dbReference>
<dbReference type="GO" id="GO:0004553">
    <property type="term" value="F:hydrolase activity, hydrolyzing O-glycosyl compounds"/>
    <property type="evidence" value="ECO:0007669"/>
    <property type="project" value="InterPro"/>
</dbReference>
<comment type="caution">
    <text evidence="4">The sequence shown here is derived from an EMBL/GenBank/DDBJ whole genome shotgun (WGS) entry which is preliminary data.</text>
</comment>
<dbReference type="Gene3D" id="1.10.1330.10">
    <property type="entry name" value="Dockerin domain"/>
    <property type="match status" value="2"/>
</dbReference>
<dbReference type="Proteomes" id="UP000034448">
    <property type="component" value="Unassembled WGS sequence"/>
</dbReference>
<dbReference type="CDD" id="cd14254">
    <property type="entry name" value="Dockerin_II"/>
    <property type="match status" value="1"/>
</dbReference>
<dbReference type="SUPFAM" id="SSF47473">
    <property type="entry name" value="EF-hand"/>
    <property type="match status" value="1"/>
</dbReference>
<dbReference type="AlphaFoldDB" id="A0A0G0FAB2"/>
<dbReference type="GO" id="GO:0000272">
    <property type="term" value="P:polysaccharide catabolic process"/>
    <property type="evidence" value="ECO:0007669"/>
    <property type="project" value="InterPro"/>
</dbReference>
<keyword evidence="1" id="KW-0812">Transmembrane</keyword>
<evidence type="ECO:0000256" key="1">
    <source>
        <dbReference type="SAM" id="Phobius"/>
    </source>
</evidence>
<feature type="domain" description="Dockerin" evidence="3">
    <location>
        <begin position="301"/>
        <end position="357"/>
    </location>
</feature>
<evidence type="ECO:0000259" key="3">
    <source>
        <dbReference type="PROSITE" id="PS51766"/>
    </source>
</evidence>
<dbReference type="GO" id="GO:0005509">
    <property type="term" value="F:calcium ion binding"/>
    <property type="evidence" value="ECO:0007669"/>
    <property type="project" value="InterPro"/>
</dbReference>
<feature type="domain" description="EF-hand" evidence="2">
    <location>
        <begin position="302"/>
        <end position="329"/>
    </location>
</feature>
<keyword evidence="1" id="KW-0472">Membrane</keyword>
<dbReference type="CDD" id="cd14256">
    <property type="entry name" value="Dockerin_I"/>
    <property type="match status" value="1"/>
</dbReference>
<accession>A0A0G0FAB2</accession>
<evidence type="ECO:0008006" key="6">
    <source>
        <dbReference type="Google" id="ProtNLM"/>
    </source>
</evidence>
<keyword evidence="1" id="KW-1133">Transmembrane helix</keyword>